<organism evidence="2 3">
    <name type="scientific">Planctopirus hydrillae</name>
    <dbReference type="NCBI Taxonomy" id="1841610"/>
    <lineage>
        <taxon>Bacteria</taxon>
        <taxon>Pseudomonadati</taxon>
        <taxon>Planctomycetota</taxon>
        <taxon>Planctomycetia</taxon>
        <taxon>Planctomycetales</taxon>
        <taxon>Planctomycetaceae</taxon>
        <taxon>Planctopirus</taxon>
    </lineage>
</organism>
<dbReference type="OrthoDB" id="291899at2"/>
<evidence type="ECO:0000259" key="1">
    <source>
        <dbReference type="Pfam" id="PF04324"/>
    </source>
</evidence>
<feature type="domain" description="BFD-like [2Fe-2S]-binding" evidence="1">
    <location>
        <begin position="103"/>
        <end position="153"/>
    </location>
</feature>
<accession>A0A1C3EA09</accession>
<dbReference type="RefSeq" id="WP_068849066.1">
    <property type="nucleotide sequence ID" value="NZ_LYDR01000116.1"/>
</dbReference>
<sequence>MTISFSIDDGHVPLAQAVATGVQCDSSQVLESSSAPFVAAQSSECPSPQYCQMEGSCGASTPCGSSTPCGASSLCGSDTGCLTDSAYGRESACRVSQVSQRRYLCHCLRVSEDQVRESVQIGELQTVRQVISACGAGGGCMACHRHIKRVISEESAQRSVAMADGYALQTSSLSISQ</sequence>
<reference evidence="2 3" key="1">
    <citation type="submission" date="2016-05" db="EMBL/GenBank/DDBJ databases">
        <title>Genomic and physiological characterization of Planctopirus sp. isolated from fresh water lake.</title>
        <authorList>
            <person name="Subhash Y."/>
            <person name="Ramana C."/>
        </authorList>
    </citation>
    <scope>NUCLEOTIDE SEQUENCE [LARGE SCALE GENOMIC DNA]</scope>
    <source>
        <strain evidence="2 3">JC280</strain>
    </source>
</reference>
<dbReference type="Proteomes" id="UP000094828">
    <property type="component" value="Unassembled WGS sequence"/>
</dbReference>
<gene>
    <name evidence="2" type="ORF">A6X21_07025</name>
</gene>
<keyword evidence="3" id="KW-1185">Reference proteome</keyword>
<name>A0A1C3EA09_9PLAN</name>
<evidence type="ECO:0000313" key="3">
    <source>
        <dbReference type="Proteomes" id="UP000094828"/>
    </source>
</evidence>
<dbReference type="InterPro" id="IPR007419">
    <property type="entry name" value="BFD-like_2Fe2S-bd_dom"/>
</dbReference>
<proteinExistence type="predicted"/>
<dbReference type="InterPro" id="IPR041854">
    <property type="entry name" value="BFD-like_2Fe2S-bd_dom_sf"/>
</dbReference>
<protein>
    <recommendedName>
        <fullName evidence="1">BFD-like [2Fe-2S]-binding domain-containing protein</fullName>
    </recommendedName>
</protein>
<dbReference type="EMBL" id="LYDR01000116">
    <property type="protein sequence ID" value="ODA30076.1"/>
    <property type="molecule type" value="Genomic_DNA"/>
</dbReference>
<dbReference type="Gene3D" id="1.10.10.1100">
    <property type="entry name" value="BFD-like [2Fe-2S]-binding domain"/>
    <property type="match status" value="1"/>
</dbReference>
<evidence type="ECO:0000313" key="2">
    <source>
        <dbReference type="EMBL" id="ODA30076.1"/>
    </source>
</evidence>
<dbReference type="AlphaFoldDB" id="A0A1C3EA09"/>
<comment type="caution">
    <text evidence="2">The sequence shown here is derived from an EMBL/GenBank/DDBJ whole genome shotgun (WGS) entry which is preliminary data.</text>
</comment>
<dbReference type="Pfam" id="PF04324">
    <property type="entry name" value="Fer2_BFD"/>
    <property type="match status" value="1"/>
</dbReference>